<protein>
    <recommendedName>
        <fullName evidence="4">TnsA endonuclease N-terminal domain-containing protein</fullName>
    </recommendedName>
</protein>
<gene>
    <name evidence="2" type="ORF">GGR04_002197</name>
</gene>
<evidence type="ECO:0000256" key="1">
    <source>
        <dbReference type="SAM" id="MobiDB-lite"/>
    </source>
</evidence>
<proteinExistence type="predicted"/>
<reference evidence="2 3" key="1">
    <citation type="submission" date="2020-08" db="EMBL/GenBank/DDBJ databases">
        <title>Genomic Encyclopedia of Type Strains, Phase IV (KMG-IV): sequencing the most valuable type-strain genomes for metagenomic binning, comparative biology and taxonomic classification.</title>
        <authorList>
            <person name="Goeker M."/>
        </authorList>
    </citation>
    <scope>NUCLEOTIDE SEQUENCE [LARGE SCALE GENOMIC DNA]</scope>
    <source>
        <strain evidence="2 3">DSM 102238</strain>
    </source>
</reference>
<accession>A0A7W6H4J2</accession>
<dbReference type="Proteomes" id="UP000542776">
    <property type="component" value="Unassembled WGS sequence"/>
</dbReference>
<name>A0A7W6H4J2_9HYPH</name>
<dbReference type="EMBL" id="JACIEK010000004">
    <property type="protein sequence ID" value="MBB3998358.1"/>
    <property type="molecule type" value="Genomic_DNA"/>
</dbReference>
<evidence type="ECO:0008006" key="4">
    <source>
        <dbReference type="Google" id="ProtNLM"/>
    </source>
</evidence>
<dbReference type="RefSeq" id="WP_183199886.1">
    <property type="nucleotide sequence ID" value="NZ_JACIEK010000004.1"/>
</dbReference>
<organism evidence="2 3">
    <name type="scientific">Aureimonas pseudogalii</name>
    <dbReference type="NCBI Taxonomy" id="1744844"/>
    <lineage>
        <taxon>Bacteria</taxon>
        <taxon>Pseudomonadati</taxon>
        <taxon>Pseudomonadota</taxon>
        <taxon>Alphaproteobacteria</taxon>
        <taxon>Hyphomicrobiales</taxon>
        <taxon>Aurantimonadaceae</taxon>
        <taxon>Aureimonas</taxon>
    </lineage>
</organism>
<evidence type="ECO:0000313" key="3">
    <source>
        <dbReference type="Proteomes" id="UP000542776"/>
    </source>
</evidence>
<evidence type="ECO:0000313" key="2">
    <source>
        <dbReference type="EMBL" id="MBB3998358.1"/>
    </source>
</evidence>
<sequence>MGSVTRSLDDVDPSIPAARQPRQAPFRLFRPRVQPGRRRRDRSAELDNSEHLTLPGDEIPRATDYEESVASRKLMSASRGSQVGFVPDPFRRVEVRFESRNEREQLQCLISSPFVKAVREQQKIRYVDANGGGRHYTFDVVVDWTSGITSACETKYAADALRKDTRGRLEGIFEGRQTRVADDWRLLHENHFDEVTLENAREINYVACGDDAVGIAALRADLPPHGTVISMRDLSERAGLGRRGYRAAIVLIQSGTVRLEPGVRIDPETLVTIHTDG</sequence>
<feature type="region of interest" description="Disordered" evidence="1">
    <location>
        <begin position="1"/>
        <end position="58"/>
    </location>
</feature>
<keyword evidence="3" id="KW-1185">Reference proteome</keyword>
<dbReference type="AlphaFoldDB" id="A0A7W6H4J2"/>
<comment type="caution">
    <text evidence="2">The sequence shown here is derived from an EMBL/GenBank/DDBJ whole genome shotgun (WGS) entry which is preliminary data.</text>
</comment>